<reference evidence="1 2" key="1">
    <citation type="submission" date="2019-12" db="EMBL/GenBank/DDBJ databases">
        <title>Neisseriaceae gen. nov. sp. Genome sequencing and assembly.</title>
        <authorList>
            <person name="Liu Z."/>
            <person name="Li A."/>
        </authorList>
    </citation>
    <scope>NUCLEOTIDE SEQUENCE [LARGE SCALE GENOMIC DNA]</scope>
    <source>
        <strain evidence="1 2">B2N2-7</strain>
    </source>
</reference>
<comment type="caution">
    <text evidence="1">The sequence shown here is derived from an EMBL/GenBank/DDBJ whole genome shotgun (WGS) entry which is preliminary data.</text>
</comment>
<keyword evidence="2" id="KW-1185">Reference proteome</keyword>
<evidence type="ECO:0000313" key="2">
    <source>
        <dbReference type="Proteomes" id="UP000467214"/>
    </source>
</evidence>
<gene>
    <name evidence="1" type="ORF">GQF02_07095</name>
</gene>
<protein>
    <submittedName>
        <fullName evidence="1">Uncharacterized protein</fullName>
    </submittedName>
</protein>
<dbReference type="RefSeq" id="WP_160795921.1">
    <property type="nucleotide sequence ID" value="NZ_WSSB01000005.1"/>
</dbReference>
<name>A0A845BKD8_9NEIS</name>
<organism evidence="1 2">
    <name type="scientific">Craterilacuibacter sinensis</name>
    <dbReference type="NCBI Taxonomy" id="2686017"/>
    <lineage>
        <taxon>Bacteria</taxon>
        <taxon>Pseudomonadati</taxon>
        <taxon>Pseudomonadota</taxon>
        <taxon>Betaproteobacteria</taxon>
        <taxon>Neisseriales</taxon>
        <taxon>Neisseriaceae</taxon>
        <taxon>Craterilacuibacter</taxon>
    </lineage>
</organism>
<dbReference type="Proteomes" id="UP000467214">
    <property type="component" value="Unassembled WGS sequence"/>
</dbReference>
<sequence length="84" mass="9321">MQTTNQEFIDFIKNLQEWHGGQVTQLELVVEEKTADLKLGEALISADSDIAKGIRLGVSIALSRLGKLPFNVTPCVVEAYMEEE</sequence>
<dbReference type="EMBL" id="WSSB01000005">
    <property type="protein sequence ID" value="MXR36732.1"/>
    <property type="molecule type" value="Genomic_DNA"/>
</dbReference>
<accession>A0A845BKD8</accession>
<proteinExistence type="predicted"/>
<evidence type="ECO:0000313" key="1">
    <source>
        <dbReference type="EMBL" id="MXR36732.1"/>
    </source>
</evidence>
<dbReference type="AlphaFoldDB" id="A0A845BKD8"/>